<protein>
    <submittedName>
        <fullName evidence="1">Uncharacterized protein</fullName>
    </submittedName>
</protein>
<accession>A0A1G9X0C1</accession>
<evidence type="ECO:0000313" key="1">
    <source>
        <dbReference type="EMBL" id="SDM89795.1"/>
    </source>
</evidence>
<dbReference type="AlphaFoldDB" id="A0A1G9X0C1"/>
<gene>
    <name evidence="1" type="ORF">SAMN04488137_2478</name>
</gene>
<dbReference type="STRING" id="459525.SAMN04488137_2478"/>
<dbReference type="EMBL" id="FNHW01000001">
    <property type="protein sequence ID" value="SDM89795.1"/>
    <property type="molecule type" value="Genomic_DNA"/>
</dbReference>
<reference evidence="2" key="1">
    <citation type="submission" date="2016-10" db="EMBL/GenBank/DDBJ databases">
        <authorList>
            <person name="Varghese N."/>
            <person name="Submissions S."/>
        </authorList>
    </citation>
    <scope>NUCLEOTIDE SEQUENCE [LARGE SCALE GENOMIC DNA]</scope>
    <source>
        <strain evidence="2">CGMCC 1.6854</strain>
    </source>
</reference>
<dbReference type="Proteomes" id="UP000199544">
    <property type="component" value="Unassembled WGS sequence"/>
</dbReference>
<evidence type="ECO:0000313" key="2">
    <source>
        <dbReference type="Proteomes" id="UP000199544"/>
    </source>
</evidence>
<organism evidence="1 2">
    <name type="scientific">Fictibacillus solisalsi</name>
    <dbReference type="NCBI Taxonomy" id="459525"/>
    <lineage>
        <taxon>Bacteria</taxon>
        <taxon>Bacillati</taxon>
        <taxon>Bacillota</taxon>
        <taxon>Bacilli</taxon>
        <taxon>Bacillales</taxon>
        <taxon>Fictibacillaceae</taxon>
        <taxon>Fictibacillus</taxon>
    </lineage>
</organism>
<keyword evidence="2" id="KW-1185">Reference proteome</keyword>
<sequence>MPKQEKPVSFTSFDQEDEITIQQQINESYQSGVVDYVDQGHSKKEWEDEESLES</sequence>
<dbReference type="RefSeq" id="WP_170834315.1">
    <property type="nucleotide sequence ID" value="NZ_FNHW01000001.1"/>
</dbReference>
<name>A0A1G9X0C1_9BACL</name>
<proteinExistence type="predicted"/>